<feature type="region of interest" description="Disordered" evidence="2">
    <location>
        <begin position="1957"/>
        <end position="2254"/>
    </location>
</feature>
<feature type="compositionally biased region" description="Basic and acidic residues" evidence="2">
    <location>
        <begin position="1050"/>
        <end position="1080"/>
    </location>
</feature>
<feature type="compositionally biased region" description="Polar residues" evidence="2">
    <location>
        <begin position="2236"/>
        <end position="2246"/>
    </location>
</feature>
<feature type="compositionally biased region" description="Polar residues" evidence="2">
    <location>
        <begin position="2136"/>
        <end position="2156"/>
    </location>
</feature>
<feature type="compositionally biased region" description="Basic and acidic residues" evidence="2">
    <location>
        <begin position="588"/>
        <end position="597"/>
    </location>
</feature>
<feature type="compositionally biased region" description="Low complexity" evidence="2">
    <location>
        <begin position="2286"/>
        <end position="2309"/>
    </location>
</feature>
<dbReference type="Pfam" id="PF23314">
    <property type="entry name" value="TASOR_alpha-beta"/>
    <property type="match status" value="1"/>
</dbReference>
<dbReference type="Pfam" id="PF12509">
    <property type="entry name" value="DUF3715"/>
    <property type="match status" value="1"/>
</dbReference>
<feature type="compositionally biased region" description="Basic residues" evidence="2">
    <location>
        <begin position="773"/>
        <end position="797"/>
    </location>
</feature>
<feature type="compositionally biased region" description="Basic and acidic residues" evidence="2">
    <location>
        <begin position="1907"/>
        <end position="1941"/>
    </location>
</feature>
<sequence>MENDATLAKEGLLEPVLPGSVTFDSSILAPLRNNYLYEESNECFTYSSAYLINSAKLQERYSAFRAEKQKNGYSKGELEESFGFLLFDEKSRANTLADNGLMVGQGTCTILGDSSKGVYISKYSDCLDLKRWYDGKTGYIVLLKLTKGRVKEVTENYTQNFTPPTAGFDCHVSDQLGAVCATTSSFLAFERTQYYLYELLDGGNKPEPCPRHVCPFAVVAFSYGKTSTSLQLKEKRKQSNKLWMLINTDFSSKNCLFSQEKTSFHYQPWSGQLKIESVVYNVGLQSIHGATFPANLSKTVKVDHAIGVSELRKTLPQSIFETSFLGEVSLDSRCFRLYDVVSLEEKSDLSLLTQELKEKDLALVVCLDDGGFLIILHSSHFLSYEGVGTDKASGLQGLFIFPDSRTVPRETKRPHSKPKISAEVLRVLPALNYAESEMEKCPSSQQGEPLGTVEKHLQNFATLILPGLSSSPAREASMFPDQYDVPDGFPLIAPKWTEGAGACLKKYLNNPCGFVIPVARAVELLVPEKQQRSDDDHDDDVYYYISSPEEAPQTPAGVAVAEEGDVAEEAAVSGSNNEEVKTTTVVKEQTENQKEVPADVPHSALQEEDGTPGTVVVVVSSENPLNRTDSSPTSRELLEQSVEMVADSEKTPENVSANDANERSGDTVESPQEISKETPLQTTSEPLTEEKSDVSSDVVAAKVDGANPHPEVEAEMLDDDISGSIPVVDKDVPKEADLPMSVSASTPSEKQIEELVVESEKVEPLTNSTNVLPHKKRNTKHLQGYRRRKRKGLKRSLKQMDEASAGPDHNTTTNTTPGQSSSSELVVDSSHSDPLRKDWRSLPRRKKLWSPDDGKKRALRSIVKSSETSETSVEKSKSPTITEPPSITESSVSSTPKRKMEGFNMRERYGLKTIITDCGFVFVPHGSEVAEADIKTSQDLKESKDSSLVSTTSPVKDKPEKNDSPIIPFPLQLDKDDQHSPLTHILQNLPINTAAAAATAPSSQQISEKDSRSVQKNTEQSPTPEPKKSVYKAISISKLKTVLKRARQTKSQEKSESDNTEPELKKDKPSTDVDLNKSESGKLSPLKEVNKLTANEPSKTTPSKKVLVSWRELKSPPSHEKLKPKENGCITFGPSAPNELVKQAGPQPVSALTGNRVVGKAVSSESKSSKAALATSPPLHSDALNLLADLALSANSEKMLPNPAKARKKSHAGAKTSNSPESVLHTLLRGFSAKLKLPPQSPFPESLLVPGELLLEISKEHSYSQPTSLLSGLSGAPPQFRPPAGSVGSLLSLDPKLHLKLPHHSSGTIYEERGGKNGWRHPASLDVPHPSSRVRRPRSFHHRHVIEKDGLLQVARLWKEKYDFRFDSRFTNDALEKSVTRALHGKWDFGIEDTFEQVHLIFHMWIGLFYSKRTSRFFHFDQNCAPLEKKDPPHVPNTISPIQAASKQPGVHLSSKEDKDNSLRPAADILDLSVKTSGPSSNCTVTQGNSKERPATSSDTKTSLVNTTESKKPSTTDSSHQAPNVPTKLPAVDDRPAVKPAEDSLVMDVDESDGENDATTETPYTKLLEKNSAYSNLCEQASNMHIEDLKSLKGQMNAPVCNEQKVPEALNMTQTSMKVAPCIVPTFDPRSLTVFHQVLLPIGPVILLKTFDPAPERKIILGPQSIKDNTGAVVVPALRPKKVVSKAQGGAALQTLENNNPSRSVVSDGSNVKENAQTKVISVLDGKDKTSVDTDKNSPRDKERSEPDIKEDTPMSVELVEIDQKPVLDVTKDIPVDESLVKAKDEITPTRDGDEHAQNDGNDATEDAHTVQTTDKEMQMPEVKDPTSKPDAGEDVSMHDPKLDARKDVSMHDEKNVNVRETNNKEKQAEVIPVDESSVGKIADVQDVIDNTEVGDGLPESLQNVDDEGKTEKEKEDKEEEIRPKPDVVDRTSVDEGHDDALKKSMEVEMNEMVQEDAAKNDLNVLEENEKIDKVASDKIKESHEGEKTEEEQHGTACDDHANSELDSDVHVSESRVSTSEKDCTDCVDMEISDGKDSEDESQVEELDEKVDSSSVKLQERETRAETSVVDNNDDKHTDDCNVQEESTKMADNLSAENQSLKKDHSDTSIQAESKSEGVVLDQSPQVQNKAPEISPTKSESVYSEISPRSTPTSPESGEIIESSDVDSTKAADEDDDNDDNLTISNTSVAQVQEADSSKEIESKGILKDENYEKSQHSSDSGEVSPASLEIDTENEINSRSCTPTQDELPYSLGGEDDLRIQRVLQLLDFHTPANSSPTACTGIESDGSVCSTSSSGTGTHNSSSPGSSDRAQSFSEGTPRSTTKQDTEEKVPDRSKAFVSDAHHVPKKGQLHFHQVKELEEANSPARGSLKISKDIQLQKDQSDLWSKQYEAESWMRGSSFSTDEPYNLREPYACDEDPEAPLAQFRNSTSIHRELAQKPREATESDSDIPDWVHDFHYAASTSTVAKPNKRAFPFRHQDDDSDSSGSSDDSDVCYRTKKRKKASSKEKWDEASTYSIKKTISSGVDRTKTLRTVTCSPYHQKRDSKQSFDWRRYFRREGIFDAGEKNHTFVQNPPSSIVTVLDKEGNRVIYENASSSKRSSGATGGRLNTGGSSHDWEDQQSKSDNTQSVMEQEYLVFSENMNQMVKSCKASSSREKSHHRSSLNPAENLMTIQFSRLDEQESSSQFDDMWPSLMNFKINVDMSERKGSRETGSYGKPLHLQSLFCESSSEASCSKISDISKECAKSYSSMMNDVCTKKKLPHQKGKMQRKWDSESTPVSKQPAFCGRIKKAMFDHLHDNLNSIVRQSCKIKYKFFILVTSDDPFFKETKDLLEAEGHTAVEPYEFDIDDNEQTPLIIIIRNEDIAEHICEVPHLLDLKKSSRVLFAGIDQPDDVVNLTHQELFAKGGFVVVDETAFDTLSLEHMKKVMGIMEELDKKGKWKWFLHYRDSRKLRENARCSPEAQMKKHFMDCCQEAGIVEVLPYHECDVISRDRPDYLRCLVRLQIQNASARFPVFITDTQTESFGKNGILTMNIYTLSRILSNDTCSVS</sequence>
<dbReference type="InterPro" id="IPR056242">
    <property type="entry name" value="PIN_TASOR"/>
</dbReference>
<evidence type="ECO:0000256" key="1">
    <source>
        <dbReference type="ARBA" id="ARBA00008058"/>
    </source>
</evidence>
<evidence type="ECO:0000313" key="6">
    <source>
        <dbReference type="Ensembl" id="ENSAMXP00005022736.1"/>
    </source>
</evidence>
<feature type="region of interest" description="Disordered" evidence="2">
    <location>
        <begin position="2471"/>
        <end position="2496"/>
    </location>
</feature>
<feature type="domain" description="TASOR pseudo-PARP" evidence="3">
    <location>
        <begin position="67"/>
        <end position="215"/>
    </location>
</feature>
<feature type="compositionally biased region" description="Polar residues" evidence="2">
    <location>
        <begin position="809"/>
        <end position="819"/>
    </location>
</feature>
<feature type="region of interest" description="Disordered" evidence="2">
    <location>
        <begin position="1891"/>
        <end position="1941"/>
    </location>
</feature>
<feature type="compositionally biased region" description="Polar residues" evidence="2">
    <location>
        <begin position="879"/>
        <end position="895"/>
    </location>
</feature>
<feature type="compositionally biased region" description="Basic and acidic residues" evidence="2">
    <location>
        <begin position="1968"/>
        <end position="2025"/>
    </location>
</feature>
<feature type="region of interest" description="Disordered" evidence="2">
    <location>
        <begin position="569"/>
        <end position="612"/>
    </location>
</feature>
<feature type="region of interest" description="Disordered" evidence="2">
    <location>
        <begin position="2650"/>
        <end position="2670"/>
    </location>
</feature>
<organism evidence="6 7">
    <name type="scientific">Astyanax mexicanus</name>
    <name type="common">Blind cave fish</name>
    <name type="synonym">Astyanax fasciatus mexicanus</name>
    <dbReference type="NCBI Taxonomy" id="7994"/>
    <lineage>
        <taxon>Eukaryota</taxon>
        <taxon>Metazoa</taxon>
        <taxon>Chordata</taxon>
        <taxon>Craniata</taxon>
        <taxon>Vertebrata</taxon>
        <taxon>Euteleostomi</taxon>
        <taxon>Actinopterygii</taxon>
        <taxon>Neopterygii</taxon>
        <taxon>Teleostei</taxon>
        <taxon>Ostariophysi</taxon>
        <taxon>Characiformes</taxon>
        <taxon>Characoidei</taxon>
        <taxon>Acestrorhamphidae</taxon>
        <taxon>Acestrorhamphinae</taxon>
        <taxon>Astyanax</taxon>
    </lineage>
</organism>
<feature type="compositionally biased region" description="Basic and acidic residues" evidence="2">
    <location>
        <begin position="2324"/>
        <end position="2345"/>
    </location>
</feature>
<dbReference type="InterPro" id="IPR046432">
    <property type="entry name" value="TASOR"/>
</dbReference>
<dbReference type="GO" id="GO:0005654">
    <property type="term" value="C:nucleoplasm"/>
    <property type="evidence" value="ECO:0007669"/>
    <property type="project" value="TreeGrafter"/>
</dbReference>
<feature type="compositionally biased region" description="Basic and acidic residues" evidence="2">
    <location>
        <begin position="1725"/>
        <end position="1753"/>
    </location>
</feature>
<dbReference type="InterPro" id="IPR056243">
    <property type="entry name" value="TASOR_ab_dom"/>
</dbReference>
<evidence type="ECO:0000259" key="3">
    <source>
        <dbReference type="Pfam" id="PF12509"/>
    </source>
</evidence>
<feature type="region of interest" description="Disordered" evidence="2">
    <location>
        <begin position="717"/>
        <end position="899"/>
    </location>
</feature>
<feature type="compositionally biased region" description="Basic and acidic residues" evidence="2">
    <location>
        <begin position="935"/>
        <end position="945"/>
    </location>
</feature>
<dbReference type="InterPro" id="IPR022188">
    <property type="entry name" value="TASOR_DUF3715"/>
</dbReference>
<accession>A0A8B9JK49</accession>
<feature type="compositionally biased region" description="Polar residues" evidence="2">
    <location>
        <begin position="667"/>
        <end position="686"/>
    </location>
</feature>
<feature type="domain" description="TASOR alpha/beta" evidence="4">
    <location>
        <begin position="2814"/>
        <end position="2906"/>
    </location>
</feature>
<evidence type="ECO:0000259" key="4">
    <source>
        <dbReference type="Pfam" id="PF23314"/>
    </source>
</evidence>
<feature type="compositionally biased region" description="Basic and acidic residues" evidence="2">
    <location>
        <begin position="1806"/>
        <end position="1869"/>
    </location>
</feature>
<feature type="region of interest" description="Disordered" evidence="2">
    <location>
        <begin position="1429"/>
        <end position="1543"/>
    </location>
</feature>
<feature type="region of interest" description="Disordered" evidence="2">
    <location>
        <begin position="2594"/>
        <end position="2630"/>
    </location>
</feature>
<evidence type="ECO:0000256" key="2">
    <source>
        <dbReference type="SAM" id="MobiDB-lite"/>
    </source>
</evidence>
<feature type="region of interest" description="Disordered" evidence="2">
    <location>
        <begin position="935"/>
        <end position="1106"/>
    </location>
</feature>
<dbReference type="Ensembl" id="ENSAMXT00005025117.1">
    <property type="protein sequence ID" value="ENSAMXP00005022736.1"/>
    <property type="gene ID" value="ENSAMXG00005011592.1"/>
</dbReference>
<proteinExistence type="inferred from homology"/>
<feature type="compositionally biased region" description="Basic and acidic residues" evidence="2">
    <location>
        <begin position="750"/>
        <end position="763"/>
    </location>
</feature>
<feature type="compositionally biased region" description="Polar residues" evidence="2">
    <location>
        <begin position="1437"/>
        <end position="1446"/>
    </location>
</feature>
<feature type="region of interest" description="Disordered" evidence="2">
    <location>
        <begin position="1784"/>
        <end position="1869"/>
    </location>
</feature>
<feature type="region of interest" description="Disordered" evidence="2">
    <location>
        <begin position="1724"/>
        <end position="1757"/>
    </location>
</feature>
<feature type="compositionally biased region" description="Polar residues" evidence="2">
    <location>
        <begin position="2310"/>
        <end position="2323"/>
    </location>
</feature>
<feature type="compositionally biased region" description="Polar residues" evidence="2">
    <location>
        <begin position="2595"/>
        <end position="2604"/>
    </location>
</feature>
<protein>
    <submittedName>
        <fullName evidence="6">Transcription activation suppressor family member 2</fullName>
    </submittedName>
</protein>
<feature type="compositionally biased region" description="Basic and acidic residues" evidence="2">
    <location>
        <begin position="728"/>
        <end position="737"/>
    </location>
</feature>
<feature type="domain" description="TASOR PIN" evidence="5">
    <location>
        <begin position="2910"/>
        <end position="3044"/>
    </location>
</feature>
<feature type="compositionally biased region" description="Polar residues" evidence="2">
    <location>
        <begin position="1092"/>
        <end position="1103"/>
    </location>
</feature>
<dbReference type="Proteomes" id="UP000694621">
    <property type="component" value="Unplaced"/>
</dbReference>
<feature type="compositionally biased region" description="Basic and acidic residues" evidence="2">
    <location>
        <begin position="1531"/>
        <end position="1542"/>
    </location>
</feature>
<evidence type="ECO:0000313" key="7">
    <source>
        <dbReference type="Proteomes" id="UP000694621"/>
    </source>
</evidence>
<feature type="region of interest" description="Disordered" evidence="2">
    <location>
        <begin position="2272"/>
        <end position="2351"/>
    </location>
</feature>
<feature type="compositionally biased region" description="Polar residues" evidence="2">
    <location>
        <begin position="1474"/>
        <end position="1508"/>
    </location>
</feature>
<dbReference type="PANTHER" id="PTHR16207:SF10">
    <property type="entry name" value="PROTEIN TASOR 2"/>
    <property type="match status" value="1"/>
</dbReference>
<feature type="compositionally biased region" description="Basic and acidic residues" evidence="2">
    <location>
        <begin position="1784"/>
        <end position="1798"/>
    </location>
</feature>
<evidence type="ECO:0000259" key="5">
    <source>
        <dbReference type="Pfam" id="PF24630"/>
    </source>
</evidence>
<feature type="compositionally biased region" description="Polar residues" evidence="2">
    <location>
        <begin position="1515"/>
        <end position="1524"/>
    </location>
</feature>
<name>A0A8B9JK49_ASTMX</name>
<feature type="compositionally biased region" description="Basic and acidic residues" evidence="2">
    <location>
        <begin position="2196"/>
        <end position="2217"/>
    </location>
</feature>
<feature type="region of interest" description="Disordered" evidence="2">
    <location>
        <begin position="644"/>
        <end position="696"/>
    </location>
</feature>
<feature type="region of interest" description="Disordered" evidence="2">
    <location>
        <begin position="2398"/>
        <end position="2422"/>
    </location>
</feature>
<feature type="compositionally biased region" description="Acidic residues" evidence="2">
    <location>
        <begin position="2026"/>
        <end position="2049"/>
    </location>
</feature>
<dbReference type="PANTHER" id="PTHR16207">
    <property type="entry name" value="SET DOMAIN-CONTAINING PROTEIN"/>
    <property type="match status" value="1"/>
</dbReference>
<dbReference type="GO" id="GO:0045814">
    <property type="term" value="P:negative regulation of gene expression, epigenetic"/>
    <property type="evidence" value="ECO:0007669"/>
    <property type="project" value="InterPro"/>
</dbReference>
<dbReference type="OrthoDB" id="5960959at2759"/>
<dbReference type="Pfam" id="PF24630">
    <property type="entry name" value="PIN_TASOR"/>
    <property type="match status" value="1"/>
</dbReference>
<feature type="compositionally biased region" description="Low complexity" evidence="2">
    <location>
        <begin position="820"/>
        <end position="829"/>
    </location>
</feature>
<reference evidence="6" key="1">
    <citation type="submission" date="2025-08" db="UniProtKB">
        <authorList>
            <consortium name="Ensembl"/>
        </authorList>
    </citation>
    <scope>IDENTIFICATION</scope>
</reference>
<feature type="compositionally biased region" description="Basic and acidic residues" evidence="2">
    <location>
        <begin position="830"/>
        <end position="841"/>
    </location>
</feature>
<feature type="region of interest" description="Disordered" evidence="2">
    <location>
        <begin position="1316"/>
        <end position="1335"/>
    </location>
</feature>
<comment type="similarity">
    <text evidence="1">Belongs to the TASOR family.</text>
</comment>